<feature type="domain" description="C2H2-type" evidence="9">
    <location>
        <begin position="1528"/>
        <end position="1556"/>
    </location>
</feature>
<dbReference type="SMART" id="SM00355">
    <property type="entry name" value="ZnF_C2H2"/>
    <property type="match status" value="17"/>
</dbReference>
<dbReference type="Proteomes" id="UP000050795">
    <property type="component" value="Unassembled WGS sequence"/>
</dbReference>
<feature type="compositionally biased region" description="Acidic residues" evidence="8">
    <location>
        <begin position="1068"/>
        <end position="1079"/>
    </location>
</feature>
<evidence type="ECO:0000256" key="6">
    <source>
        <dbReference type="ARBA" id="ARBA00023242"/>
    </source>
</evidence>
<dbReference type="GO" id="GO:0043565">
    <property type="term" value="F:sequence-specific DNA binding"/>
    <property type="evidence" value="ECO:0007669"/>
    <property type="project" value="TreeGrafter"/>
</dbReference>
<protein>
    <submittedName>
        <fullName evidence="11">C2H2-type domain-containing protein</fullName>
    </submittedName>
</protein>
<dbReference type="SUPFAM" id="SSF57667">
    <property type="entry name" value="beta-beta-alpha zinc fingers"/>
    <property type="match status" value="5"/>
</dbReference>
<dbReference type="Gene3D" id="3.30.160.60">
    <property type="entry name" value="Classic Zinc Finger"/>
    <property type="match status" value="5"/>
</dbReference>
<feature type="compositionally biased region" description="Acidic residues" evidence="8">
    <location>
        <begin position="111"/>
        <end position="140"/>
    </location>
</feature>
<feature type="compositionally biased region" description="Polar residues" evidence="8">
    <location>
        <begin position="33"/>
        <end position="46"/>
    </location>
</feature>
<reference evidence="10" key="1">
    <citation type="submission" date="2022-06" db="EMBL/GenBank/DDBJ databases">
        <authorList>
            <person name="Berger JAMES D."/>
            <person name="Berger JAMES D."/>
        </authorList>
    </citation>
    <scope>NUCLEOTIDE SEQUENCE [LARGE SCALE GENOMIC DNA]</scope>
</reference>
<feature type="domain" description="C2H2-type" evidence="9">
    <location>
        <begin position="1666"/>
        <end position="1693"/>
    </location>
</feature>
<keyword evidence="5" id="KW-0862">Zinc</keyword>
<feature type="compositionally biased region" description="Polar residues" evidence="8">
    <location>
        <begin position="1250"/>
        <end position="1263"/>
    </location>
</feature>
<keyword evidence="6" id="KW-0539">Nucleus</keyword>
<feature type="compositionally biased region" description="Low complexity" evidence="8">
    <location>
        <begin position="66"/>
        <end position="84"/>
    </location>
</feature>
<feature type="domain" description="C2H2-type" evidence="9">
    <location>
        <begin position="1638"/>
        <end position="1665"/>
    </location>
</feature>
<keyword evidence="10" id="KW-1185">Reference proteome</keyword>
<dbReference type="PANTHER" id="PTHR24408:SF58">
    <property type="entry name" value="TRANSCRIPTION FACTOR (TFIIIA), PUTATIVE (AFU_ORTHOLOGUE AFUA_1G05150)-RELATED"/>
    <property type="match status" value="1"/>
</dbReference>
<dbReference type="InterPro" id="IPR013087">
    <property type="entry name" value="Znf_C2H2_type"/>
</dbReference>
<evidence type="ECO:0000256" key="3">
    <source>
        <dbReference type="ARBA" id="ARBA00022737"/>
    </source>
</evidence>
<keyword evidence="4 7" id="KW-0863">Zinc-finger</keyword>
<evidence type="ECO:0000259" key="9">
    <source>
        <dbReference type="PROSITE" id="PS50157"/>
    </source>
</evidence>
<evidence type="ECO:0000256" key="7">
    <source>
        <dbReference type="PROSITE-ProRule" id="PRU00042"/>
    </source>
</evidence>
<sequence length="1847" mass="206374">MKLEECASDGKQKASSSSKSTRGRKSKERASTRKSQTKSNESSQPMETPVSKRKRGGDKTKPVTVATPTRSSSRLRRSTASANTTDEKSTTKTKLANALKKEKFTYSDLFVTDDVDGDDQDLDENVDAGDEDSEYEPSDEETLHRLSKVSKTRKGVSSRTRRHSKAQLTTPVSEPEDDGGSTDEDEAGESETEEDDDEDDEELGDSVLLNHSGSVNGGRPIELFEDEANQIQRDIYDFDAQSIISDKRVTTMKKRLAANTVNHRNMNVSTGRSTRRTSSGKGTSWGSNIYSALAAALKTRADLDAYSSFLKSNVLNAGFDKFLAEICKPSNQHANLFYGASASLQSLMSRINDHDKVVELLHAFVSRPYDQLQHRVVYLVPIIHQPLFGVSHMTPISQHLESLVKNIDEEMIIKPAYILNQETNLLAIRSSVANDFGVSNTQYNFITGAGNLGRYMPDINQLIVPSDLYQRLTELIALPPERIYELALARIHQQEDEADIDISPLEPPNLQRIVLAINKDGNLIGIAVLDTWNRADVPHNRPKVPIDLFNVNALSESISQVKQNGTNETVGVGVNRQTIEEQVSDVLDNMIDWVVLKSDPKEYSSSTKRVTRQESSILGPIRFLDAFVVKPNGRRDTLLLVAHPANCYPSESSTSNSDTGDSDSYFVYSLVDESKFCLEKHGFVPELSIALDGVHTIDPEDILEDKSLLVVPDLLFDTLRKVMLRELASSSSTAAAAAAVVASTRPDTNTLPLTSTGPAAVIHCTKFVILDRQRRVPLAVAFDSPVRLTLQVADNKLGIHPHGEAASINFDQVTPAELKSSEASFKPTSAEYRLVAINGLLYGLQIDDQRVIRRIVEIVPARSDSIFPHTRNPSLCAQSISAGCKSCPSNVRIVNDETNSSTVLPAFYYPHYEQNKLCNVVSGFTDQLCSLFFDLPVCVSLYDVVLRMAQKHMPEILAKQHIEAAEAAAYAEAAANPHAPPPSPVPLPEHWGVCCLCAKELRSPNGLLDHEMRHLGLSRFRCGVHNVSFIDRRSWQLHMNEHHACPRSGHLSVLLRPNPVVNQNDSGSEQDDEEEEAAEQDTNAPGSGLLAGLANVFNTGLVGRMEAPQCERCGDYFPAAEVLAQHLDFCDGVSFSLRTPLSRTAGGGSSAKPLLTEDSNAISGDDVSMDANNATNVDDTTSDAKEDACVCGVCGIQVPSRDKILRHFTVYHLQCVLCNKVLRSMEELSGHYHTHIKTDAPNALEESDTEQTNVGEGETNQETPKAGVNKKSSKKLMTCDICTEFYGTQYNYYFHQWAEHGVVHPGGDGNSEGIVQMVTQTRHFRQKVDKDDLSAIGIRKMKCKLCGFVVRCSGKDYVQHLSEKHNVNTTLDDICRICADVFESPEDLSTHLGEIHFPTGEFGNAGVQTIFRCTHCDFWGFNKGVLRHAREIHDDSSPSIYECVHCYERFSDKRIWRAHMDKHNEGYSHRCMECGRAFRLRPSLLHHMRCHHGDDQGPATCEFCGLIYPKQSSLRYHIFRMHNHELAHECFMCQRRFRLETELRRHVKEMHSGAVKCEICHKVCANLRCYAQHRQKHFRTRIYQCTDCQTTFKSKLAMKRHIRVEHLQLGPEKFECQICGKIVTQIGMHMLIHKDARFECEYCNKKFTKTAYYNEHLRIHRGEQPFECHICRKRFNKKSNLNVHVKFHEKHRDEEGNYLELKPRGRISTMFGDALMSPSDRAARQAAARAGNLSIYVPKVDAAVGSDFPGAFNCTGPAGAAAEAASRVAELYGLDGMDTNTNHTNAASENFILEPASINDFILYLVKFHHLERERERMFTMHVRDKYQHVFTCVVDQMALSSVCVYV</sequence>
<feature type="region of interest" description="Disordered" evidence="8">
    <location>
        <begin position="1"/>
        <end position="220"/>
    </location>
</feature>
<keyword evidence="2" id="KW-0479">Metal-binding</keyword>
<dbReference type="GO" id="GO:0005634">
    <property type="term" value="C:nucleus"/>
    <property type="evidence" value="ECO:0007669"/>
    <property type="project" value="UniProtKB-SubCell"/>
</dbReference>
<dbReference type="PROSITE" id="PS50157">
    <property type="entry name" value="ZINC_FINGER_C2H2_2"/>
    <property type="match status" value="5"/>
</dbReference>
<keyword evidence="3" id="KW-0677">Repeat</keyword>
<evidence type="ECO:0000256" key="5">
    <source>
        <dbReference type="ARBA" id="ARBA00022833"/>
    </source>
</evidence>
<evidence type="ECO:0000313" key="11">
    <source>
        <dbReference type="WBParaSite" id="TREG1_116470.1"/>
    </source>
</evidence>
<evidence type="ECO:0000256" key="1">
    <source>
        <dbReference type="ARBA" id="ARBA00004123"/>
    </source>
</evidence>
<feature type="compositionally biased region" description="Basic and acidic residues" evidence="8">
    <location>
        <begin position="1"/>
        <end position="12"/>
    </location>
</feature>
<dbReference type="PANTHER" id="PTHR24408">
    <property type="entry name" value="ZINC FINGER PROTEIN"/>
    <property type="match status" value="1"/>
</dbReference>
<evidence type="ECO:0000256" key="8">
    <source>
        <dbReference type="SAM" id="MobiDB-lite"/>
    </source>
</evidence>
<comment type="subcellular location">
    <subcellularLocation>
        <location evidence="1">Nucleus</location>
    </subcellularLocation>
</comment>
<accession>A0AA85IRC9</accession>
<name>A0AA85IRC9_TRIRE</name>
<reference evidence="11" key="2">
    <citation type="submission" date="2023-11" db="UniProtKB">
        <authorList>
            <consortium name="WormBaseParasite"/>
        </authorList>
    </citation>
    <scope>IDENTIFICATION</scope>
</reference>
<dbReference type="GO" id="GO:0000981">
    <property type="term" value="F:DNA-binding transcription factor activity, RNA polymerase II-specific"/>
    <property type="evidence" value="ECO:0007669"/>
    <property type="project" value="TreeGrafter"/>
</dbReference>
<dbReference type="GO" id="GO:0008270">
    <property type="term" value="F:zinc ion binding"/>
    <property type="evidence" value="ECO:0007669"/>
    <property type="project" value="UniProtKB-KW"/>
</dbReference>
<dbReference type="FunFam" id="3.30.160.60:FF:000870">
    <property type="entry name" value="zinc finger protein 197 isoform X1"/>
    <property type="match status" value="1"/>
</dbReference>
<dbReference type="PROSITE" id="PS00028">
    <property type="entry name" value="ZINC_FINGER_C2H2_1"/>
    <property type="match status" value="9"/>
</dbReference>
<feature type="region of interest" description="Disordered" evidence="8">
    <location>
        <begin position="1239"/>
        <end position="1269"/>
    </location>
</feature>
<dbReference type="WBParaSite" id="TREG1_116470.1">
    <property type="protein sequence ID" value="TREG1_116470.1"/>
    <property type="gene ID" value="TREG1_116470"/>
</dbReference>
<feature type="compositionally biased region" description="Basic residues" evidence="8">
    <location>
        <begin position="145"/>
        <end position="165"/>
    </location>
</feature>
<feature type="compositionally biased region" description="Acidic residues" evidence="8">
    <location>
        <begin position="174"/>
        <end position="204"/>
    </location>
</feature>
<dbReference type="InterPro" id="IPR036236">
    <property type="entry name" value="Znf_C2H2_sf"/>
</dbReference>
<proteinExistence type="predicted"/>
<dbReference type="Pfam" id="PF00096">
    <property type="entry name" value="zf-C2H2"/>
    <property type="match status" value="3"/>
</dbReference>
<evidence type="ECO:0000256" key="2">
    <source>
        <dbReference type="ARBA" id="ARBA00022723"/>
    </source>
</evidence>
<organism evidence="10 11">
    <name type="scientific">Trichobilharzia regenti</name>
    <name type="common">Nasal bird schistosome</name>
    <dbReference type="NCBI Taxonomy" id="157069"/>
    <lineage>
        <taxon>Eukaryota</taxon>
        <taxon>Metazoa</taxon>
        <taxon>Spiralia</taxon>
        <taxon>Lophotrochozoa</taxon>
        <taxon>Platyhelminthes</taxon>
        <taxon>Trematoda</taxon>
        <taxon>Digenea</taxon>
        <taxon>Strigeidida</taxon>
        <taxon>Schistosomatoidea</taxon>
        <taxon>Schistosomatidae</taxon>
        <taxon>Trichobilharzia</taxon>
    </lineage>
</organism>
<feature type="domain" description="C2H2-type" evidence="9">
    <location>
        <begin position="1583"/>
        <end position="1611"/>
    </location>
</feature>
<feature type="domain" description="C2H2-type" evidence="9">
    <location>
        <begin position="1469"/>
        <end position="1496"/>
    </location>
</feature>
<feature type="region of interest" description="Disordered" evidence="8">
    <location>
        <begin position="1057"/>
        <end position="1089"/>
    </location>
</feature>
<evidence type="ECO:0000256" key="4">
    <source>
        <dbReference type="ARBA" id="ARBA00022771"/>
    </source>
</evidence>
<evidence type="ECO:0000313" key="10">
    <source>
        <dbReference type="Proteomes" id="UP000050795"/>
    </source>
</evidence>